<protein>
    <submittedName>
        <fullName evidence="1">Uncharacterized protein</fullName>
    </submittedName>
</protein>
<organism evidence="1">
    <name type="scientific">viral metagenome</name>
    <dbReference type="NCBI Taxonomy" id="1070528"/>
    <lineage>
        <taxon>unclassified sequences</taxon>
        <taxon>metagenomes</taxon>
        <taxon>organismal metagenomes</taxon>
    </lineage>
</organism>
<name>A0A6C0FE41_9ZZZZ</name>
<reference evidence="1" key="1">
    <citation type="journal article" date="2020" name="Nature">
        <title>Giant virus diversity and host interactions through global metagenomics.</title>
        <authorList>
            <person name="Schulz F."/>
            <person name="Roux S."/>
            <person name="Paez-Espino D."/>
            <person name="Jungbluth S."/>
            <person name="Walsh D.A."/>
            <person name="Denef V.J."/>
            <person name="McMahon K.D."/>
            <person name="Konstantinidis K.T."/>
            <person name="Eloe-Fadrosh E.A."/>
            <person name="Kyrpides N.C."/>
            <person name="Woyke T."/>
        </authorList>
    </citation>
    <scope>NUCLEOTIDE SEQUENCE</scope>
    <source>
        <strain evidence="1">GVMAG-S-ERX556106-38</strain>
    </source>
</reference>
<sequence length="107" mass="12153">MSNIYNMHFRMSTTSSGDFKGKMGTPTGLADRQMSFSRQRFQLRNAWNNSRAKEATISTIPATPFRAVFNASDYEPSACNPKYVYDSSVYLMFKKQAAAKHSYNVTK</sequence>
<evidence type="ECO:0000313" key="1">
    <source>
        <dbReference type="EMBL" id="QHT38873.1"/>
    </source>
</evidence>
<proteinExistence type="predicted"/>
<dbReference type="EMBL" id="MN738836">
    <property type="protein sequence ID" value="QHT38873.1"/>
    <property type="molecule type" value="Genomic_DNA"/>
</dbReference>
<dbReference type="AlphaFoldDB" id="A0A6C0FE41"/>
<accession>A0A6C0FE41</accession>